<keyword evidence="2" id="KW-1185">Reference proteome</keyword>
<proteinExistence type="predicted"/>
<dbReference type="Proteomes" id="UP000716291">
    <property type="component" value="Unassembled WGS sequence"/>
</dbReference>
<reference evidence="1" key="1">
    <citation type="journal article" date="2020" name="Microb. Genom.">
        <title>Genetic diversity of clinical and environmental Mucorales isolates obtained from an investigation of mucormycosis cases among solid organ transplant recipients.</title>
        <authorList>
            <person name="Nguyen M.H."/>
            <person name="Kaul D."/>
            <person name="Muto C."/>
            <person name="Cheng S.J."/>
            <person name="Richter R.A."/>
            <person name="Bruno V.M."/>
            <person name="Liu G."/>
            <person name="Beyhan S."/>
            <person name="Sundermann A.J."/>
            <person name="Mounaud S."/>
            <person name="Pasculle A.W."/>
            <person name="Nierman W.C."/>
            <person name="Driscoll E."/>
            <person name="Cumbie R."/>
            <person name="Clancy C.J."/>
            <person name="Dupont C.L."/>
        </authorList>
    </citation>
    <scope>NUCLEOTIDE SEQUENCE</scope>
    <source>
        <strain evidence="1">GL11</strain>
    </source>
</reference>
<evidence type="ECO:0000313" key="1">
    <source>
        <dbReference type="EMBL" id="KAG1276127.1"/>
    </source>
</evidence>
<organism evidence="1 2">
    <name type="scientific">Rhizopus oryzae</name>
    <name type="common">Mucormycosis agent</name>
    <name type="synonym">Rhizopus arrhizus var. delemar</name>
    <dbReference type="NCBI Taxonomy" id="64495"/>
    <lineage>
        <taxon>Eukaryota</taxon>
        <taxon>Fungi</taxon>
        <taxon>Fungi incertae sedis</taxon>
        <taxon>Mucoromycota</taxon>
        <taxon>Mucoromycotina</taxon>
        <taxon>Mucoromycetes</taxon>
        <taxon>Mucorales</taxon>
        <taxon>Mucorineae</taxon>
        <taxon>Rhizopodaceae</taxon>
        <taxon>Rhizopus</taxon>
    </lineage>
</organism>
<gene>
    <name evidence="1" type="ORF">G6F64_014825</name>
</gene>
<name>A0A9P7BIZ7_RHIOR</name>
<sequence>MLDLVAAHRHLVGIEDQDVGSHQHRVHEQAGADACILVHAFLAVLVHRRLVGMRAVEDALAGDGGQEPHQLGGLADVALAVEPHVFRV</sequence>
<protein>
    <submittedName>
        <fullName evidence="1">Uncharacterized protein</fullName>
    </submittedName>
</protein>
<accession>A0A9P7BIZ7</accession>
<dbReference type="EMBL" id="JAANQT010009823">
    <property type="protein sequence ID" value="KAG1276127.1"/>
    <property type="molecule type" value="Genomic_DNA"/>
</dbReference>
<dbReference type="AlphaFoldDB" id="A0A9P7BIZ7"/>
<evidence type="ECO:0000313" key="2">
    <source>
        <dbReference type="Proteomes" id="UP000716291"/>
    </source>
</evidence>
<comment type="caution">
    <text evidence="1">The sequence shown here is derived from an EMBL/GenBank/DDBJ whole genome shotgun (WGS) entry which is preliminary data.</text>
</comment>